<dbReference type="PANTHER" id="PTHR44196:SF1">
    <property type="entry name" value="DEHYDROGENASE_REDUCTASE SDR FAMILY MEMBER 7B"/>
    <property type="match status" value="1"/>
</dbReference>
<evidence type="ECO:0000259" key="4">
    <source>
        <dbReference type="SMART" id="SM00822"/>
    </source>
</evidence>
<evidence type="ECO:0000256" key="1">
    <source>
        <dbReference type="ARBA" id="ARBA00006484"/>
    </source>
</evidence>
<gene>
    <name evidence="5" type="ORF">ER308_20320</name>
</gene>
<evidence type="ECO:0000313" key="6">
    <source>
        <dbReference type="Proteomes" id="UP000291469"/>
    </source>
</evidence>
<keyword evidence="2" id="KW-0560">Oxidoreductase</keyword>
<evidence type="ECO:0000313" key="5">
    <source>
        <dbReference type="EMBL" id="QBI21681.1"/>
    </source>
</evidence>
<dbReference type="Proteomes" id="UP000291469">
    <property type="component" value="Chromosome"/>
</dbReference>
<dbReference type="GO" id="GO:0016616">
    <property type="term" value="F:oxidoreductase activity, acting on the CH-OH group of donors, NAD or NADP as acceptor"/>
    <property type="evidence" value="ECO:0007669"/>
    <property type="project" value="UniProtKB-ARBA"/>
</dbReference>
<name>A0A411YKH7_9ACTN</name>
<sequence>MELSALTGRRVLVTGASSGIGLATARACAAAGARVALVARRAERLEVLADEIGAVACPADVTDEAAAVQAVDFAAHALGGLDAVVNNAGVMRPSLIGEGRVADWRAMLEVNVLALLLVAHAALPHLRSAGRGDLVTVSSQAGRRVPNAAAGVYSGSKFAAHAVSEGLRRELHAEGIRVTVIAPGIVETDLLEGDDHDAARRLRERASELGLSPEAVAGQIVHALAQPPEVLLREIAMSATAQDT</sequence>
<dbReference type="InterPro" id="IPR057326">
    <property type="entry name" value="KR_dom"/>
</dbReference>
<dbReference type="PANTHER" id="PTHR44196">
    <property type="entry name" value="DEHYDROGENASE/REDUCTASE SDR FAMILY MEMBER 7B"/>
    <property type="match status" value="1"/>
</dbReference>
<dbReference type="SMART" id="SM00822">
    <property type="entry name" value="PKS_KR"/>
    <property type="match status" value="1"/>
</dbReference>
<dbReference type="InterPro" id="IPR002347">
    <property type="entry name" value="SDR_fam"/>
</dbReference>
<evidence type="ECO:0000256" key="3">
    <source>
        <dbReference type="RuleBase" id="RU000363"/>
    </source>
</evidence>
<comment type="similarity">
    <text evidence="1 3">Belongs to the short-chain dehydrogenases/reductases (SDR) family.</text>
</comment>
<dbReference type="PRINTS" id="PR00080">
    <property type="entry name" value="SDRFAMILY"/>
</dbReference>
<dbReference type="GO" id="GO:0016020">
    <property type="term" value="C:membrane"/>
    <property type="evidence" value="ECO:0007669"/>
    <property type="project" value="TreeGrafter"/>
</dbReference>
<dbReference type="FunFam" id="3.40.50.720:FF:000047">
    <property type="entry name" value="NADP-dependent L-serine/L-allo-threonine dehydrogenase"/>
    <property type="match status" value="1"/>
</dbReference>
<dbReference type="Pfam" id="PF00106">
    <property type="entry name" value="adh_short"/>
    <property type="match status" value="1"/>
</dbReference>
<dbReference type="Gene3D" id="3.40.50.720">
    <property type="entry name" value="NAD(P)-binding Rossmann-like Domain"/>
    <property type="match status" value="1"/>
</dbReference>
<dbReference type="InterPro" id="IPR036291">
    <property type="entry name" value="NAD(P)-bd_dom_sf"/>
</dbReference>
<dbReference type="AlphaFoldDB" id="A0A411YKH7"/>
<dbReference type="SUPFAM" id="SSF51735">
    <property type="entry name" value="NAD(P)-binding Rossmann-fold domains"/>
    <property type="match status" value="1"/>
</dbReference>
<dbReference type="EMBL" id="CP036402">
    <property type="protein sequence ID" value="QBI21681.1"/>
    <property type="molecule type" value="Genomic_DNA"/>
</dbReference>
<keyword evidence="6" id="KW-1185">Reference proteome</keyword>
<dbReference type="PRINTS" id="PR00081">
    <property type="entry name" value="GDHRDH"/>
</dbReference>
<protein>
    <submittedName>
        <fullName evidence="5">SDR family oxidoreductase</fullName>
    </submittedName>
</protein>
<feature type="domain" description="Ketoreductase" evidence="4">
    <location>
        <begin position="9"/>
        <end position="188"/>
    </location>
</feature>
<evidence type="ECO:0000256" key="2">
    <source>
        <dbReference type="ARBA" id="ARBA00023002"/>
    </source>
</evidence>
<dbReference type="KEGG" id="erz:ER308_20320"/>
<dbReference type="OrthoDB" id="9775296at2"/>
<organism evidence="5 6">
    <name type="scientific">Egibacter rhizosphaerae</name>
    <dbReference type="NCBI Taxonomy" id="1670831"/>
    <lineage>
        <taxon>Bacteria</taxon>
        <taxon>Bacillati</taxon>
        <taxon>Actinomycetota</taxon>
        <taxon>Nitriliruptoria</taxon>
        <taxon>Egibacterales</taxon>
        <taxon>Egibacteraceae</taxon>
        <taxon>Egibacter</taxon>
    </lineage>
</organism>
<reference evidence="5 6" key="1">
    <citation type="submission" date="2019-01" db="EMBL/GenBank/DDBJ databases">
        <title>Egibacter rhizosphaerae EGI 80759T.</title>
        <authorList>
            <person name="Chen D.-D."/>
            <person name="Tian Y."/>
            <person name="Jiao J.-Y."/>
            <person name="Zhang X.-T."/>
            <person name="Zhang Y.-G."/>
            <person name="Zhang Y."/>
            <person name="Xiao M."/>
            <person name="Shu W.-S."/>
            <person name="Li W.-J."/>
        </authorList>
    </citation>
    <scope>NUCLEOTIDE SEQUENCE [LARGE SCALE GENOMIC DNA]</scope>
    <source>
        <strain evidence="5 6">EGI 80759</strain>
    </source>
</reference>
<accession>A0A411YKH7</accession>
<proteinExistence type="inferred from homology"/>